<evidence type="ECO:0000256" key="1">
    <source>
        <dbReference type="SAM" id="MobiDB-lite"/>
    </source>
</evidence>
<protein>
    <submittedName>
        <fullName evidence="2">Uncharacterized protein</fullName>
    </submittedName>
</protein>
<keyword evidence="3" id="KW-1185">Reference proteome</keyword>
<dbReference type="AlphaFoldDB" id="A0A9N8PZA0"/>
<proteinExistence type="predicted"/>
<dbReference type="EMBL" id="LR824005">
    <property type="protein sequence ID" value="CAD0194838.1"/>
    <property type="molecule type" value="Genomic_DNA"/>
</dbReference>
<name>A0A9N8PZA0_CHRIL</name>
<reference evidence="2" key="1">
    <citation type="submission" date="2021-12" db="EMBL/GenBank/DDBJ databases">
        <authorList>
            <person name="King R."/>
        </authorList>
    </citation>
    <scope>NUCLEOTIDE SEQUENCE</scope>
</reference>
<evidence type="ECO:0000313" key="3">
    <source>
        <dbReference type="Proteomes" id="UP001154114"/>
    </source>
</evidence>
<dbReference type="Proteomes" id="UP001154114">
    <property type="component" value="Chromosome 2"/>
</dbReference>
<gene>
    <name evidence="2" type="ORF">CINC_LOCUS5688</name>
</gene>
<feature type="region of interest" description="Disordered" evidence="1">
    <location>
        <begin position="119"/>
        <end position="149"/>
    </location>
</feature>
<evidence type="ECO:0000313" key="2">
    <source>
        <dbReference type="EMBL" id="CAD0194838.1"/>
    </source>
</evidence>
<dbReference type="OrthoDB" id="10571021at2759"/>
<organism evidence="2 3">
    <name type="scientific">Chrysodeixis includens</name>
    <name type="common">Soybean looper</name>
    <name type="synonym">Pseudoplusia includens</name>
    <dbReference type="NCBI Taxonomy" id="689277"/>
    <lineage>
        <taxon>Eukaryota</taxon>
        <taxon>Metazoa</taxon>
        <taxon>Ecdysozoa</taxon>
        <taxon>Arthropoda</taxon>
        <taxon>Hexapoda</taxon>
        <taxon>Insecta</taxon>
        <taxon>Pterygota</taxon>
        <taxon>Neoptera</taxon>
        <taxon>Endopterygota</taxon>
        <taxon>Lepidoptera</taxon>
        <taxon>Glossata</taxon>
        <taxon>Ditrysia</taxon>
        <taxon>Noctuoidea</taxon>
        <taxon>Noctuidae</taxon>
        <taxon>Plusiinae</taxon>
        <taxon>Chrysodeixis</taxon>
    </lineage>
</organism>
<feature type="compositionally biased region" description="Low complexity" evidence="1">
    <location>
        <begin position="129"/>
        <end position="149"/>
    </location>
</feature>
<sequence>MCGCCVHTLGICEISNKNRQQSTQRWHRMPMCRREKLVIVSVYRCRPSLRSSARLRLARALYTPLEEIACSVPPNKKSLPWTNDILIDVSIKMTQRTCGIYIGMVAPLAAVRRFRGGGRARRAGDAGRAGRTSRTGRTGRACRATDTPG</sequence>
<accession>A0A9N8PZA0</accession>